<name>A0A9J6G7A6_HAELO</name>
<comment type="subcellular location">
    <subcellularLocation>
        <location evidence="1">Membrane</location>
        <topology evidence="1">Multi-pass membrane protein</topology>
    </subcellularLocation>
</comment>
<feature type="transmembrane region" description="Helical" evidence="10">
    <location>
        <begin position="65"/>
        <end position="83"/>
    </location>
</feature>
<keyword evidence="8 10" id="KW-0472">Membrane</keyword>
<evidence type="ECO:0000256" key="7">
    <source>
        <dbReference type="ARBA" id="ARBA00023098"/>
    </source>
</evidence>
<keyword evidence="6 10" id="KW-1133">Transmembrane helix</keyword>
<organism evidence="11 12">
    <name type="scientific">Haemaphysalis longicornis</name>
    <name type="common">Bush tick</name>
    <dbReference type="NCBI Taxonomy" id="44386"/>
    <lineage>
        <taxon>Eukaryota</taxon>
        <taxon>Metazoa</taxon>
        <taxon>Ecdysozoa</taxon>
        <taxon>Arthropoda</taxon>
        <taxon>Chelicerata</taxon>
        <taxon>Arachnida</taxon>
        <taxon>Acari</taxon>
        <taxon>Parasitiformes</taxon>
        <taxon>Ixodida</taxon>
        <taxon>Ixodoidea</taxon>
        <taxon>Ixodidae</taxon>
        <taxon>Haemaphysalinae</taxon>
        <taxon>Haemaphysalis</taxon>
    </lineage>
</organism>
<feature type="transmembrane region" description="Helical" evidence="10">
    <location>
        <begin position="230"/>
        <end position="249"/>
    </location>
</feature>
<dbReference type="Proteomes" id="UP000821853">
    <property type="component" value="Chromosome 4"/>
</dbReference>
<dbReference type="PANTHER" id="PTHR11157">
    <property type="entry name" value="FATTY ACID ACYL TRANSFERASE-RELATED"/>
    <property type="match status" value="1"/>
</dbReference>
<reference evidence="11 12" key="1">
    <citation type="journal article" date="2020" name="Cell">
        <title>Large-Scale Comparative Analyses of Tick Genomes Elucidate Their Genetic Diversity and Vector Capacities.</title>
        <authorList>
            <consortium name="Tick Genome and Microbiome Consortium (TIGMIC)"/>
            <person name="Jia N."/>
            <person name="Wang J."/>
            <person name="Shi W."/>
            <person name="Du L."/>
            <person name="Sun Y."/>
            <person name="Zhan W."/>
            <person name="Jiang J.F."/>
            <person name="Wang Q."/>
            <person name="Zhang B."/>
            <person name="Ji P."/>
            <person name="Bell-Sakyi L."/>
            <person name="Cui X.M."/>
            <person name="Yuan T.T."/>
            <person name="Jiang B.G."/>
            <person name="Yang W.F."/>
            <person name="Lam T.T."/>
            <person name="Chang Q.C."/>
            <person name="Ding S.J."/>
            <person name="Wang X.J."/>
            <person name="Zhu J.G."/>
            <person name="Ruan X.D."/>
            <person name="Zhao L."/>
            <person name="Wei J.T."/>
            <person name="Ye R.Z."/>
            <person name="Que T.C."/>
            <person name="Du C.H."/>
            <person name="Zhou Y.H."/>
            <person name="Cheng J.X."/>
            <person name="Dai P.F."/>
            <person name="Guo W.B."/>
            <person name="Han X.H."/>
            <person name="Huang E.J."/>
            <person name="Li L.F."/>
            <person name="Wei W."/>
            <person name="Gao Y.C."/>
            <person name="Liu J.Z."/>
            <person name="Shao H.Z."/>
            <person name="Wang X."/>
            <person name="Wang C.C."/>
            <person name="Yang T.C."/>
            <person name="Huo Q.B."/>
            <person name="Li W."/>
            <person name="Chen H.Y."/>
            <person name="Chen S.E."/>
            <person name="Zhou L.G."/>
            <person name="Ni X.B."/>
            <person name="Tian J.H."/>
            <person name="Sheng Y."/>
            <person name="Liu T."/>
            <person name="Pan Y.S."/>
            <person name="Xia L.Y."/>
            <person name="Li J."/>
            <person name="Zhao F."/>
            <person name="Cao W.C."/>
        </authorList>
    </citation>
    <scope>NUCLEOTIDE SEQUENCE [LARGE SCALE GENOMIC DNA]</scope>
    <source>
        <strain evidence="11">HaeL-2018</strain>
    </source>
</reference>
<accession>A0A9J6G7A6</accession>
<feature type="transmembrane region" description="Helical" evidence="10">
    <location>
        <begin position="23"/>
        <end position="44"/>
    </location>
</feature>
<evidence type="ECO:0000256" key="5">
    <source>
        <dbReference type="ARBA" id="ARBA00022832"/>
    </source>
</evidence>
<dbReference type="GO" id="GO:0019367">
    <property type="term" value="P:fatty acid elongation, saturated fatty acid"/>
    <property type="evidence" value="ECO:0007669"/>
    <property type="project" value="TreeGrafter"/>
</dbReference>
<evidence type="ECO:0000313" key="12">
    <source>
        <dbReference type="Proteomes" id="UP000821853"/>
    </source>
</evidence>
<evidence type="ECO:0000256" key="3">
    <source>
        <dbReference type="ARBA" id="ARBA00022679"/>
    </source>
</evidence>
<keyword evidence="3 10" id="KW-0808">Transferase</keyword>
<dbReference type="EMBL" id="JABSTR010000006">
    <property type="protein sequence ID" value="KAH9374278.1"/>
    <property type="molecule type" value="Genomic_DNA"/>
</dbReference>
<evidence type="ECO:0000256" key="8">
    <source>
        <dbReference type="ARBA" id="ARBA00023136"/>
    </source>
</evidence>
<dbReference type="PANTHER" id="PTHR11157:SF69">
    <property type="entry name" value="ELONGATION OF VERY LONG CHAIN FATTY ACIDS PROTEIN 7"/>
    <property type="match status" value="1"/>
</dbReference>
<keyword evidence="4 10" id="KW-0812">Transmembrane</keyword>
<dbReference type="OrthoDB" id="434092at2759"/>
<evidence type="ECO:0000256" key="1">
    <source>
        <dbReference type="ARBA" id="ARBA00004141"/>
    </source>
</evidence>
<keyword evidence="2 10" id="KW-0444">Lipid biosynthesis</keyword>
<feature type="transmembrane region" description="Helical" evidence="10">
    <location>
        <begin position="168"/>
        <end position="191"/>
    </location>
</feature>
<evidence type="ECO:0000256" key="4">
    <source>
        <dbReference type="ARBA" id="ARBA00022692"/>
    </source>
</evidence>
<evidence type="ECO:0000256" key="9">
    <source>
        <dbReference type="ARBA" id="ARBA00023160"/>
    </source>
</evidence>
<dbReference type="GO" id="GO:0042761">
    <property type="term" value="P:very long-chain fatty acid biosynthetic process"/>
    <property type="evidence" value="ECO:0007669"/>
    <property type="project" value="TreeGrafter"/>
</dbReference>
<dbReference type="GO" id="GO:0034626">
    <property type="term" value="P:fatty acid elongation, polyunsaturated fatty acid"/>
    <property type="evidence" value="ECO:0007669"/>
    <property type="project" value="TreeGrafter"/>
</dbReference>
<proteinExistence type="inferred from homology"/>
<evidence type="ECO:0000256" key="6">
    <source>
        <dbReference type="ARBA" id="ARBA00022989"/>
    </source>
</evidence>
<dbReference type="InterPro" id="IPR002076">
    <property type="entry name" value="ELO_fam"/>
</dbReference>
<dbReference type="EC" id="2.3.1.199" evidence="10"/>
<dbReference type="OMA" id="HWFPEWD"/>
<dbReference type="AlphaFoldDB" id="A0A9J6G7A6"/>
<evidence type="ECO:0000256" key="2">
    <source>
        <dbReference type="ARBA" id="ARBA00022516"/>
    </source>
</evidence>
<dbReference type="GO" id="GO:0030148">
    <property type="term" value="P:sphingolipid biosynthetic process"/>
    <property type="evidence" value="ECO:0007669"/>
    <property type="project" value="TreeGrafter"/>
</dbReference>
<keyword evidence="5 10" id="KW-0276">Fatty acid metabolism</keyword>
<comment type="caution">
    <text evidence="11">The sequence shown here is derived from an EMBL/GenBank/DDBJ whole genome shotgun (WGS) entry which is preliminary data.</text>
</comment>
<comment type="catalytic activity">
    <reaction evidence="10">
        <text>a very-long-chain acyl-CoA + malonyl-CoA + H(+) = a very-long-chain 3-oxoacyl-CoA + CO2 + CoA</text>
        <dbReference type="Rhea" id="RHEA:32727"/>
        <dbReference type="ChEBI" id="CHEBI:15378"/>
        <dbReference type="ChEBI" id="CHEBI:16526"/>
        <dbReference type="ChEBI" id="CHEBI:57287"/>
        <dbReference type="ChEBI" id="CHEBI:57384"/>
        <dbReference type="ChEBI" id="CHEBI:90725"/>
        <dbReference type="ChEBI" id="CHEBI:90736"/>
        <dbReference type="EC" id="2.3.1.199"/>
    </reaction>
</comment>
<keyword evidence="7 10" id="KW-0443">Lipid metabolism</keyword>
<dbReference type="GO" id="GO:0005789">
    <property type="term" value="C:endoplasmic reticulum membrane"/>
    <property type="evidence" value="ECO:0007669"/>
    <property type="project" value="TreeGrafter"/>
</dbReference>
<sequence>MAPPTDFDPSKHWFPEWDSRTHGWALIGNPIPLIAICVFYVYVVKIWGPKWMADKKPFELRGLMVAYNLILVLLNAFFLWAFIRHGFIAKGYSIFCQGVDFSTDAATMHLINLSWWYYLLRLFEFLDTVFFVLRKKYSQVSPLHVFHHVAVAWNMWMNVTYGGHGQTIFVTTVNTTVHVVMYTYYLLAALGPAFQRYTWWKRYLTQFQLAQFCIVFVHSMSYLYFKDKAIPGFTLIMVTEAIVFLLWFLSFYGKAYKRAGVGASKLAANSSGAATEALTKVAASCSPESVHETKKD</sequence>
<dbReference type="Pfam" id="PF01151">
    <property type="entry name" value="ELO"/>
    <property type="match status" value="1"/>
</dbReference>
<dbReference type="VEuPathDB" id="VectorBase:HLOH_055153"/>
<evidence type="ECO:0000256" key="10">
    <source>
        <dbReference type="RuleBase" id="RU361115"/>
    </source>
</evidence>
<dbReference type="GO" id="GO:0034625">
    <property type="term" value="P:fatty acid elongation, monounsaturated fatty acid"/>
    <property type="evidence" value="ECO:0007669"/>
    <property type="project" value="TreeGrafter"/>
</dbReference>
<gene>
    <name evidence="11" type="ORF">HPB48_005598</name>
</gene>
<protein>
    <recommendedName>
        <fullName evidence="10">Elongation of very long chain fatty acids protein</fullName>
        <ecNumber evidence="10">2.3.1.199</ecNumber>
    </recommendedName>
    <alternativeName>
        <fullName evidence="10">Very-long-chain 3-oxoacyl-CoA synthase</fullName>
    </alternativeName>
</protein>
<feature type="transmembrane region" description="Helical" evidence="10">
    <location>
        <begin position="203"/>
        <end position="224"/>
    </location>
</feature>
<comment type="similarity">
    <text evidence="10">Belongs to the ELO family.</text>
</comment>
<dbReference type="GO" id="GO:0009922">
    <property type="term" value="F:fatty acid elongase activity"/>
    <property type="evidence" value="ECO:0007669"/>
    <property type="project" value="UniProtKB-EC"/>
</dbReference>
<keyword evidence="12" id="KW-1185">Reference proteome</keyword>
<keyword evidence="9 10" id="KW-0275">Fatty acid biosynthesis</keyword>
<evidence type="ECO:0000313" key="11">
    <source>
        <dbReference type="EMBL" id="KAH9374278.1"/>
    </source>
</evidence>